<evidence type="ECO:0000259" key="7">
    <source>
        <dbReference type="Pfam" id="PF13191"/>
    </source>
</evidence>
<comment type="caution">
    <text evidence="10">The sequence shown here is derived from an EMBL/GenBank/DDBJ whole genome shotgun (WGS) entry which is preliminary data.</text>
</comment>
<comment type="subcellular location">
    <subcellularLocation>
        <location evidence="1">Nucleus</location>
    </subcellularLocation>
</comment>
<sequence>MDLPHIYTKLKTSKRMLGGEPENPREGARQVYPERAAQIDRLESLLFARAFTPTGIFCYGPPATGKTAVIKHLLSEDGNAVIINCIETHTPRLTFSRILDSLAHIRTLYATGFTGSCACDSLEEFTMILHELCAASDERRYVVLDHIEKLRDGFASTLLPAMMKVSEVTQNKLVLIMISNQVWDHFTAKAGNQPPIEIRFGSYNQKQMLDVLSRDCPADCEAGLFRALSELVYGAFSKPCRDLAELRNVIRLLLPRYLEPITQGRVNARETAKLYKHIEPFVKDALNNLYLRKVSTADWAKPTDPLVRRPTAQVINLPMYTKFLLIAAFLASYNPPRFDLRFFANEREASKRRKGGKDKTGGKLRPQLVGPKAFPVERQMAIFHSIVGDNINVNVDLQIQNTSLISLRLLLRATAADRLDGIKCKCNVSYDTVQAVSKSVKFDVAKYLYDFA</sequence>
<evidence type="ECO:0000256" key="1">
    <source>
        <dbReference type="ARBA" id="ARBA00004123"/>
    </source>
</evidence>
<evidence type="ECO:0000313" key="10">
    <source>
        <dbReference type="EMBL" id="TPX30738.1"/>
    </source>
</evidence>
<evidence type="ECO:0000256" key="3">
    <source>
        <dbReference type="ARBA" id="ARBA00022705"/>
    </source>
</evidence>
<dbReference type="Gene3D" id="3.40.50.300">
    <property type="entry name" value="P-loop containing nucleotide triphosphate hydrolases"/>
    <property type="match status" value="1"/>
</dbReference>
<dbReference type="InterPro" id="IPR047088">
    <property type="entry name" value="ORC5_C"/>
</dbReference>
<dbReference type="AlphaFoldDB" id="A0A507BTU2"/>
<organism evidence="10 11">
    <name type="scientific">Synchytrium microbalum</name>
    <dbReference type="NCBI Taxonomy" id="1806994"/>
    <lineage>
        <taxon>Eukaryota</taxon>
        <taxon>Fungi</taxon>
        <taxon>Fungi incertae sedis</taxon>
        <taxon>Chytridiomycota</taxon>
        <taxon>Chytridiomycota incertae sedis</taxon>
        <taxon>Chytridiomycetes</taxon>
        <taxon>Synchytriales</taxon>
        <taxon>Synchytriaceae</taxon>
        <taxon>Synchytrium</taxon>
    </lineage>
</organism>
<gene>
    <name evidence="10" type="ORF">SmJEL517_g05780</name>
</gene>
<dbReference type="InterPro" id="IPR020796">
    <property type="entry name" value="ORC5"/>
</dbReference>
<comment type="similarity">
    <text evidence="2">Belongs to the ORC5 family.</text>
</comment>
<feature type="domain" description="ORC5 lid" evidence="9">
    <location>
        <begin position="230"/>
        <end position="291"/>
    </location>
</feature>
<dbReference type="OrthoDB" id="365981at2759"/>
<reference evidence="10 11" key="1">
    <citation type="journal article" date="2019" name="Sci. Rep.">
        <title>Comparative genomics of chytrid fungi reveal insights into the obligate biotrophic and pathogenic lifestyle of Synchytrium endobioticum.</title>
        <authorList>
            <person name="van de Vossenberg B.T.L.H."/>
            <person name="Warris S."/>
            <person name="Nguyen H.D.T."/>
            <person name="van Gent-Pelzer M.P.E."/>
            <person name="Joly D.L."/>
            <person name="van de Geest H.C."/>
            <person name="Bonants P.J.M."/>
            <person name="Smith D.S."/>
            <person name="Levesque C.A."/>
            <person name="van der Lee T.A.J."/>
        </authorList>
    </citation>
    <scope>NUCLEOTIDE SEQUENCE [LARGE SCALE GENOMIC DNA]</scope>
    <source>
        <strain evidence="10 11">JEL517</strain>
    </source>
</reference>
<evidence type="ECO:0000259" key="8">
    <source>
        <dbReference type="Pfam" id="PF14630"/>
    </source>
</evidence>
<evidence type="ECO:0000256" key="4">
    <source>
        <dbReference type="ARBA" id="ARBA00022741"/>
    </source>
</evidence>
<keyword evidence="6" id="KW-0539">Nucleus</keyword>
<protein>
    <submittedName>
        <fullName evidence="10">Uncharacterized protein</fullName>
    </submittedName>
</protein>
<keyword evidence="3" id="KW-0235">DNA replication</keyword>
<dbReference type="GeneID" id="42007003"/>
<dbReference type="RefSeq" id="XP_031022333.1">
    <property type="nucleotide sequence ID" value="XM_031171706.1"/>
</dbReference>
<evidence type="ECO:0000256" key="6">
    <source>
        <dbReference type="ARBA" id="ARBA00023242"/>
    </source>
</evidence>
<dbReference type="InterPro" id="IPR027417">
    <property type="entry name" value="P-loop_NTPase"/>
</dbReference>
<dbReference type="Pfam" id="PF13191">
    <property type="entry name" value="AAA_16"/>
    <property type="match status" value="1"/>
</dbReference>
<evidence type="ECO:0000256" key="5">
    <source>
        <dbReference type="ARBA" id="ARBA00022840"/>
    </source>
</evidence>
<evidence type="ECO:0000259" key="9">
    <source>
        <dbReference type="Pfam" id="PF21639"/>
    </source>
</evidence>
<dbReference type="EMBL" id="QEAO01000058">
    <property type="protein sequence ID" value="TPX30738.1"/>
    <property type="molecule type" value="Genomic_DNA"/>
</dbReference>
<feature type="domain" description="Orc1-like AAA ATPase" evidence="7">
    <location>
        <begin position="34"/>
        <end position="174"/>
    </location>
</feature>
<dbReference type="GO" id="GO:0003688">
    <property type="term" value="F:DNA replication origin binding"/>
    <property type="evidence" value="ECO:0007669"/>
    <property type="project" value="TreeGrafter"/>
</dbReference>
<keyword evidence="11" id="KW-1185">Reference proteome</keyword>
<keyword evidence="5" id="KW-0067">ATP-binding</keyword>
<dbReference type="Proteomes" id="UP000319731">
    <property type="component" value="Unassembled WGS sequence"/>
</dbReference>
<dbReference type="SUPFAM" id="SSF52540">
    <property type="entry name" value="P-loop containing nucleoside triphosphate hydrolases"/>
    <property type="match status" value="1"/>
</dbReference>
<keyword evidence="4" id="KW-0547">Nucleotide-binding</keyword>
<accession>A0A507BTU2</accession>
<evidence type="ECO:0000313" key="11">
    <source>
        <dbReference type="Proteomes" id="UP000319731"/>
    </source>
</evidence>
<dbReference type="GO" id="GO:0005664">
    <property type="term" value="C:nuclear origin of replication recognition complex"/>
    <property type="evidence" value="ECO:0007669"/>
    <property type="project" value="TreeGrafter"/>
</dbReference>
<dbReference type="Pfam" id="PF14630">
    <property type="entry name" value="ORC5_C"/>
    <property type="match status" value="1"/>
</dbReference>
<dbReference type="STRING" id="1806994.A0A507BTU2"/>
<proteinExistence type="inferred from homology"/>
<dbReference type="InterPro" id="IPR041664">
    <property type="entry name" value="AAA_16"/>
</dbReference>
<dbReference type="PANTHER" id="PTHR12705">
    <property type="entry name" value="ORIGIN RECOGNITION COMPLEX SUBUNIT 5"/>
    <property type="match status" value="1"/>
</dbReference>
<feature type="domain" description="Origin recognition complex subunit 5 C-terminal" evidence="8">
    <location>
        <begin position="317"/>
        <end position="448"/>
    </location>
</feature>
<evidence type="ECO:0000256" key="2">
    <source>
        <dbReference type="ARBA" id="ARBA00006269"/>
    </source>
</evidence>
<dbReference type="Pfam" id="PF21639">
    <property type="entry name" value="ORC5_lid"/>
    <property type="match status" value="1"/>
</dbReference>
<dbReference type="GO" id="GO:0006270">
    <property type="term" value="P:DNA replication initiation"/>
    <property type="evidence" value="ECO:0007669"/>
    <property type="project" value="TreeGrafter"/>
</dbReference>
<name>A0A507BTU2_9FUNG</name>
<dbReference type="InterPro" id="IPR048866">
    <property type="entry name" value="ORC5_lid"/>
</dbReference>
<dbReference type="PANTHER" id="PTHR12705:SF0">
    <property type="entry name" value="ORIGIN RECOGNITION COMPLEX SUBUNIT 5"/>
    <property type="match status" value="1"/>
</dbReference>